<reference evidence="6" key="2">
    <citation type="journal article" date="2021" name="Genome Biol. Evol.">
        <title>Developing a high-quality reference genome for a parasitic bivalve with doubly uniparental inheritance (Bivalvia: Unionida).</title>
        <authorList>
            <person name="Smith C.H."/>
        </authorList>
    </citation>
    <scope>NUCLEOTIDE SEQUENCE</scope>
    <source>
        <strain evidence="6">CHS0354</strain>
        <tissue evidence="6">Mantle</tissue>
    </source>
</reference>
<dbReference type="PRINTS" id="PR00007">
    <property type="entry name" value="COMPLEMNTC1Q"/>
</dbReference>
<accession>A0AAE0W3A2</accession>
<dbReference type="InterPro" id="IPR001073">
    <property type="entry name" value="C1q_dom"/>
</dbReference>
<dbReference type="GO" id="GO:0005576">
    <property type="term" value="C:extracellular region"/>
    <property type="evidence" value="ECO:0007669"/>
    <property type="project" value="UniProtKB-SubCell"/>
</dbReference>
<name>A0AAE0W3A2_9BIVA</name>
<feature type="signal peptide" evidence="4">
    <location>
        <begin position="1"/>
        <end position="19"/>
    </location>
</feature>
<evidence type="ECO:0000256" key="4">
    <source>
        <dbReference type="SAM" id="SignalP"/>
    </source>
</evidence>
<comment type="subcellular location">
    <subcellularLocation>
        <location evidence="1">Secreted</location>
    </subcellularLocation>
</comment>
<sequence length="203" mass="22527">MNFPLIFVLLPIIVSLGEESPPENFSLVLELAREVGNMKATLGEQATTLNQQALEIENLKDDLQQCTRATTAFMTFMSETNVVFPVDQNIVFTDVRLNVGYHYNPRTGVFQAPESGTYHFSLTLANNNVIGTLYNAYIVAGDGNRVLGYVYQSDNWVSWQARTVSVVAHLDAGENVWIKCRSSPCSIAHTIHSCFSGFLVDGR</sequence>
<evidence type="ECO:0000256" key="3">
    <source>
        <dbReference type="ARBA" id="ARBA00022729"/>
    </source>
</evidence>
<dbReference type="SUPFAM" id="SSF49842">
    <property type="entry name" value="TNF-like"/>
    <property type="match status" value="1"/>
</dbReference>
<keyword evidence="7" id="KW-1185">Reference proteome</keyword>
<evidence type="ECO:0000313" key="7">
    <source>
        <dbReference type="Proteomes" id="UP001195483"/>
    </source>
</evidence>
<evidence type="ECO:0000313" key="6">
    <source>
        <dbReference type="EMBL" id="KAK3599911.1"/>
    </source>
</evidence>
<reference evidence="6" key="3">
    <citation type="submission" date="2023-05" db="EMBL/GenBank/DDBJ databases">
        <authorList>
            <person name="Smith C.H."/>
        </authorList>
    </citation>
    <scope>NUCLEOTIDE SEQUENCE</scope>
    <source>
        <strain evidence="6">CHS0354</strain>
        <tissue evidence="6">Mantle</tissue>
    </source>
</reference>
<gene>
    <name evidence="6" type="ORF">CHS0354_022496</name>
</gene>
<dbReference type="Pfam" id="PF00386">
    <property type="entry name" value="C1q"/>
    <property type="match status" value="1"/>
</dbReference>
<keyword evidence="3 4" id="KW-0732">Signal</keyword>
<dbReference type="PROSITE" id="PS50871">
    <property type="entry name" value="C1Q"/>
    <property type="match status" value="1"/>
</dbReference>
<dbReference type="PANTHER" id="PTHR22923:SF116">
    <property type="entry name" value="C1Q DOMAIN-CONTAINING PROTEIN"/>
    <property type="match status" value="1"/>
</dbReference>
<dbReference type="EMBL" id="JAEAOA010001358">
    <property type="protein sequence ID" value="KAK3599911.1"/>
    <property type="molecule type" value="Genomic_DNA"/>
</dbReference>
<evidence type="ECO:0000259" key="5">
    <source>
        <dbReference type="PROSITE" id="PS50871"/>
    </source>
</evidence>
<protein>
    <recommendedName>
        <fullName evidence="5">C1q domain-containing protein</fullName>
    </recommendedName>
</protein>
<feature type="domain" description="C1q" evidence="5">
    <location>
        <begin position="66"/>
        <end position="203"/>
    </location>
</feature>
<evidence type="ECO:0000256" key="1">
    <source>
        <dbReference type="ARBA" id="ARBA00004613"/>
    </source>
</evidence>
<reference evidence="6" key="1">
    <citation type="journal article" date="2021" name="Genome Biol. Evol.">
        <title>A High-Quality Reference Genome for a Parasitic Bivalve with Doubly Uniparental Inheritance (Bivalvia: Unionida).</title>
        <authorList>
            <person name="Smith C.H."/>
        </authorList>
    </citation>
    <scope>NUCLEOTIDE SEQUENCE</scope>
    <source>
        <strain evidence="6">CHS0354</strain>
    </source>
</reference>
<comment type="caution">
    <text evidence="6">The sequence shown here is derived from an EMBL/GenBank/DDBJ whole genome shotgun (WGS) entry which is preliminary data.</text>
</comment>
<dbReference type="InterPro" id="IPR008983">
    <property type="entry name" value="Tumour_necrosis_fac-like_dom"/>
</dbReference>
<proteinExistence type="predicted"/>
<organism evidence="6 7">
    <name type="scientific">Potamilus streckersoni</name>
    <dbReference type="NCBI Taxonomy" id="2493646"/>
    <lineage>
        <taxon>Eukaryota</taxon>
        <taxon>Metazoa</taxon>
        <taxon>Spiralia</taxon>
        <taxon>Lophotrochozoa</taxon>
        <taxon>Mollusca</taxon>
        <taxon>Bivalvia</taxon>
        <taxon>Autobranchia</taxon>
        <taxon>Heteroconchia</taxon>
        <taxon>Palaeoheterodonta</taxon>
        <taxon>Unionida</taxon>
        <taxon>Unionoidea</taxon>
        <taxon>Unionidae</taxon>
        <taxon>Ambleminae</taxon>
        <taxon>Lampsilini</taxon>
        <taxon>Potamilus</taxon>
    </lineage>
</organism>
<dbReference type="AlphaFoldDB" id="A0AAE0W3A2"/>
<dbReference type="PANTHER" id="PTHR22923">
    <property type="entry name" value="CEREBELLIN-RELATED"/>
    <property type="match status" value="1"/>
</dbReference>
<dbReference type="SMART" id="SM00110">
    <property type="entry name" value="C1Q"/>
    <property type="match status" value="1"/>
</dbReference>
<dbReference type="InterPro" id="IPR050822">
    <property type="entry name" value="Cerebellin_Synaptic_Org"/>
</dbReference>
<feature type="chain" id="PRO_5042210296" description="C1q domain-containing protein" evidence="4">
    <location>
        <begin position="20"/>
        <end position="203"/>
    </location>
</feature>
<dbReference type="Gene3D" id="2.60.120.40">
    <property type="match status" value="1"/>
</dbReference>
<keyword evidence="2" id="KW-0964">Secreted</keyword>
<dbReference type="Proteomes" id="UP001195483">
    <property type="component" value="Unassembled WGS sequence"/>
</dbReference>
<evidence type="ECO:0000256" key="2">
    <source>
        <dbReference type="ARBA" id="ARBA00022525"/>
    </source>
</evidence>